<dbReference type="Pfam" id="PF12180">
    <property type="entry name" value="EABR"/>
    <property type="match status" value="1"/>
</dbReference>
<comment type="subcellular location">
    <subcellularLocation>
        <location evidence="1">Cytoplasm</location>
    </subcellularLocation>
</comment>
<keyword evidence="3" id="KW-0175">Coiled coil</keyword>
<organism evidence="6 7">
    <name type="scientific">Denticeps clupeoides</name>
    <name type="common">denticle herring</name>
    <dbReference type="NCBI Taxonomy" id="299321"/>
    <lineage>
        <taxon>Eukaryota</taxon>
        <taxon>Metazoa</taxon>
        <taxon>Chordata</taxon>
        <taxon>Craniata</taxon>
        <taxon>Vertebrata</taxon>
        <taxon>Euteleostomi</taxon>
        <taxon>Actinopterygii</taxon>
        <taxon>Neopterygii</taxon>
        <taxon>Teleostei</taxon>
        <taxon>Clupei</taxon>
        <taxon>Clupeiformes</taxon>
        <taxon>Denticipitoidei</taxon>
        <taxon>Denticipitidae</taxon>
        <taxon>Denticeps</taxon>
    </lineage>
</organism>
<dbReference type="GO" id="GO:0030496">
    <property type="term" value="C:midbody"/>
    <property type="evidence" value="ECO:0007669"/>
    <property type="project" value="TreeGrafter"/>
</dbReference>
<feature type="region of interest" description="Disordered" evidence="4">
    <location>
        <begin position="1"/>
        <end position="20"/>
    </location>
</feature>
<feature type="compositionally biased region" description="Basic and acidic residues" evidence="4">
    <location>
        <begin position="41"/>
        <end position="50"/>
    </location>
</feature>
<dbReference type="InterPro" id="IPR038926">
    <property type="entry name" value="CEP55"/>
</dbReference>
<dbReference type="PANTHER" id="PTHR31838:SF1">
    <property type="entry name" value="CENTROSOMAL PROTEIN OF 55 KDA"/>
    <property type="match status" value="1"/>
</dbReference>
<evidence type="ECO:0000259" key="5">
    <source>
        <dbReference type="Pfam" id="PF12180"/>
    </source>
</evidence>
<feature type="domain" description="TSG101 and ALIX binding" evidence="5">
    <location>
        <begin position="70"/>
        <end position="103"/>
    </location>
</feature>
<dbReference type="GeneID" id="114784570"/>
<dbReference type="PANTHER" id="PTHR31838">
    <property type="entry name" value="CENTROSOMAL PROTEIN OF 55 KDA"/>
    <property type="match status" value="1"/>
</dbReference>
<evidence type="ECO:0000313" key="7">
    <source>
        <dbReference type="Proteomes" id="UP000694580"/>
    </source>
</evidence>
<dbReference type="GO" id="GO:0045184">
    <property type="term" value="P:establishment of protein localization"/>
    <property type="evidence" value="ECO:0007669"/>
    <property type="project" value="TreeGrafter"/>
</dbReference>
<dbReference type="GO" id="GO:0000281">
    <property type="term" value="P:mitotic cytokinesis"/>
    <property type="evidence" value="ECO:0007669"/>
    <property type="project" value="InterPro"/>
</dbReference>
<gene>
    <name evidence="6" type="primary">cep55l</name>
</gene>
<dbReference type="GO" id="GO:0005737">
    <property type="term" value="C:cytoplasm"/>
    <property type="evidence" value="ECO:0007669"/>
    <property type="project" value="UniProtKB-SubCell"/>
</dbReference>
<reference evidence="6" key="3">
    <citation type="submission" date="2025-09" db="UniProtKB">
        <authorList>
            <consortium name="Ensembl"/>
        </authorList>
    </citation>
    <scope>IDENTIFICATION</scope>
</reference>
<feature type="region of interest" description="Disordered" evidence="4">
    <location>
        <begin position="41"/>
        <end position="63"/>
    </location>
</feature>
<dbReference type="InterPro" id="IPR022008">
    <property type="entry name" value="EABR"/>
</dbReference>
<protein>
    <recommendedName>
        <fullName evidence="5">TSG101 and ALIX binding domain-containing protein</fullName>
    </recommendedName>
</protein>
<dbReference type="Gene3D" id="1.20.5.1180">
    <property type="entry name" value="Geminin coiled-coil domain"/>
    <property type="match status" value="1"/>
</dbReference>
<dbReference type="RefSeq" id="XP_028825887.1">
    <property type="nucleotide sequence ID" value="XM_028970054.1"/>
</dbReference>
<keyword evidence="2" id="KW-0963">Cytoplasm</keyword>
<reference evidence="6 7" key="1">
    <citation type="submission" date="2020-06" db="EMBL/GenBank/DDBJ databases">
        <authorList>
            <consortium name="Wellcome Sanger Institute Data Sharing"/>
        </authorList>
    </citation>
    <scope>NUCLEOTIDE SEQUENCE [LARGE SCALE GENOMIC DNA]</scope>
</reference>
<name>A0AAY4ADG5_9TELE</name>
<evidence type="ECO:0000256" key="1">
    <source>
        <dbReference type="ARBA" id="ARBA00004496"/>
    </source>
</evidence>
<dbReference type="AlphaFoldDB" id="A0AAY4ADG5"/>
<proteinExistence type="predicted"/>
<accession>A0AAY4ADG5</accession>
<evidence type="ECO:0000256" key="2">
    <source>
        <dbReference type="ARBA" id="ARBA00022490"/>
    </source>
</evidence>
<dbReference type="GeneTree" id="ENSGT00510000047961"/>
<evidence type="ECO:0000313" key="6">
    <source>
        <dbReference type="Ensembl" id="ENSDCDP00010006972.1"/>
    </source>
</evidence>
<keyword evidence="7" id="KW-1185">Reference proteome</keyword>
<sequence length="413" mass="47608">MASGAAKKAFASKLGFRSAAASAEQELDKLRRENVRLKETLDDMAKRAGRQDPGAAALPEAPSGEIAALQEQLSDALEKNRQWLVYDQQREAFVRGLLARLQELEKPASRANGALQQQHKGADSTAAQEGGEKLQAQAELDQLRRRLEEASREAARAQEELDRLRRRLGETSRAQEELDRLRRRLGETSRAQEELDQLRRRLGETSRAQEELDQLRKRLGETSRAQEVERQNWAERARHLQAELESANARLEDERRRTADLLQQSREDGRQVLAEERQNWAERARHLQAELESANARLEDERRRTAELLQQEQRHQNVQRQLHKMQKELRKAREEIARLDLAKQQRELHVPETGYYDGLDLERLAIEDHPSPSKMPSLLDTSFLECPSCKTQYPASRHSELLAHIEYCYYADA</sequence>
<evidence type="ECO:0000256" key="4">
    <source>
        <dbReference type="SAM" id="MobiDB-lite"/>
    </source>
</evidence>
<dbReference type="Proteomes" id="UP000694580">
    <property type="component" value="Chromosome 2"/>
</dbReference>
<dbReference type="Ensembl" id="ENSDCDT00010007209.1">
    <property type="protein sequence ID" value="ENSDCDP00010006972.1"/>
    <property type="gene ID" value="ENSDCDG00010002998.1"/>
</dbReference>
<dbReference type="GO" id="GO:0051896">
    <property type="term" value="P:regulation of phosphatidylinositol 3-kinase/protein kinase B signal transduction"/>
    <property type="evidence" value="ECO:0007669"/>
    <property type="project" value="InterPro"/>
</dbReference>
<feature type="region of interest" description="Disordered" evidence="4">
    <location>
        <begin position="112"/>
        <end position="132"/>
    </location>
</feature>
<feature type="compositionally biased region" description="Low complexity" evidence="4">
    <location>
        <begin position="1"/>
        <end position="16"/>
    </location>
</feature>
<reference evidence="6" key="2">
    <citation type="submission" date="2025-08" db="UniProtKB">
        <authorList>
            <consortium name="Ensembl"/>
        </authorList>
    </citation>
    <scope>IDENTIFICATION</scope>
</reference>
<evidence type="ECO:0000256" key="3">
    <source>
        <dbReference type="ARBA" id="ARBA00023054"/>
    </source>
</evidence>